<dbReference type="InterPro" id="IPR002110">
    <property type="entry name" value="Ankyrin_rpt"/>
</dbReference>
<dbReference type="PROSITE" id="PS50297">
    <property type="entry name" value="ANK_REP_REGION"/>
    <property type="match status" value="2"/>
</dbReference>
<sequence length="432" mass="48341">MGSLLSSLCYILLPSWSLSLGNSDDNDQYVDTIVAAVEKGDIEGLREVLECPKFKNFGSIENIETVPSLIKRAVAREYDHIVKFLIERGVNVDQADSCDMTALHEACKKRNFRSVLELVNHSRNIDKRDIWGRTPLIKALVYRNERAAKLLLEKGANPNAIDIYGMTPLSTAIDYNMIDMIRLLVNHGADINMVTVYQWNKCPPLYQAVINQNIDIVNELIYLGVLTRPRPQDFCPAYGYAKVNPKNGPQPTLTHENAVILAMSELVKRNSLDNIGSGMDILMALLAAHGHSLGSSSDVLIRVLINSRPEEFPMILHKLQLCSSSSQDELLGTSNGTNNTKRHAARSQHMQQLDHHLQTSDGKRASYQVMSLQNQARRVARCAMMCSGHNVVWATHRLQCPPALKSLLLLKDIDRAFSTRPDRLKSTKSIAF</sequence>
<dbReference type="GO" id="GO:0070531">
    <property type="term" value="C:BRCA1-A complex"/>
    <property type="evidence" value="ECO:0007669"/>
    <property type="project" value="TreeGrafter"/>
</dbReference>
<accession>A0AAD8BHE9</accession>
<comment type="caution">
    <text evidence="6">The sequence shown here is derived from an EMBL/GenBank/DDBJ whole genome shotgun (WGS) entry which is preliminary data.</text>
</comment>
<evidence type="ECO:0000256" key="3">
    <source>
        <dbReference type="PROSITE-ProRule" id="PRU00023"/>
    </source>
</evidence>
<dbReference type="Gene3D" id="1.25.40.20">
    <property type="entry name" value="Ankyrin repeat-containing domain"/>
    <property type="match status" value="1"/>
</dbReference>
<evidence type="ECO:0000256" key="2">
    <source>
        <dbReference type="ARBA" id="ARBA00023043"/>
    </source>
</evidence>
<dbReference type="InterPro" id="IPR036770">
    <property type="entry name" value="Ankyrin_rpt-contain_sf"/>
</dbReference>
<feature type="repeat" description="ANK" evidence="3">
    <location>
        <begin position="131"/>
        <end position="163"/>
    </location>
</feature>
<keyword evidence="5" id="KW-0732">Signal</keyword>
<dbReference type="PANTHER" id="PTHR24171">
    <property type="entry name" value="ANKYRIN REPEAT DOMAIN-CONTAINING PROTEIN 39-RELATED"/>
    <property type="match status" value="1"/>
</dbReference>
<dbReference type="GO" id="GO:0031436">
    <property type="term" value="C:BRCA1-BARD1 complex"/>
    <property type="evidence" value="ECO:0007669"/>
    <property type="project" value="TreeGrafter"/>
</dbReference>
<dbReference type="Proteomes" id="UP001233172">
    <property type="component" value="Unassembled WGS sequence"/>
</dbReference>
<keyword evidence="1" id="KW-0677">Repeat</keyword>
<organism evidence="6 7">
    <name type="scientific">Biomphalaria pfeifferi</name>
    <name type="common">Bloodfluke planorb</name>
    <name type="synonym">Freshwater snail</name>
    <dbReference type="NCBI Taxonomy" id="112525"/>
    <lineage>
        <taxon>Eukaryota</taxon>
        <taxon>Metazoa</taxon>
        <taxon>Spiralia</taxon>
        <taxon>Lophotrochozoa</taxon>
        <taxon>Mollusca</taxon>
        <taxon>Gastropoda</taxon>
        <taxon>Heterobranchia</taxon>
        <taxon>Euthyneura</taxon>
        <taxon>Panpulmonata</taxon>
        <taxon>Hygrophila</taxon>
        <taxon>Lymnaeoidea</taxon>
        <taxon>Planorbidae</taxon>
        <taxon>Biomphalaria</taxon>
    </lineage>
</organism>
<feature type="repeat" description="ANK" evidence="3">
    <location>
        <begin position="164"/>
        <end position="196"/>
    </location>
</feature>
<dbReference type="SUPFAM" id="SSF48403">
    <property type="entry name" value="Ankyrin repeat"/>
    <property type="match status" value="1"/>
</dbReference>
<gene>
    <name evidence="6" type="ORF">Bpfe_016057</name>
</gene>
<protein>
    <submittedName>
        <fullName evidence="6">Tankyrase-2</fullName>
    </submittedName>
</protein>
<dbReference type="Pfam" id="PF13637">
    <property type="entry name" value="Ank_4"/>
    <property type="match status" value="1"/>
</dbReference>
<dbReference type="GO" id="GO:0004842">
    <property type="term" value="F:ubiquitin-protein transferase activity"/>
    <property type="evidence" value="ECO:0007669"/>
    <property type="project" value="TreeGrafter"/>
</dbReference>
<dbReference type="Pfam" id="PF12796">
    <property type="entry name" value="Ank_2"/>
    <property type="match status" value="1"/>
</dbReference>
<dbReference type="AlphaFoldDB" id="A0AAD8BHE9"/>
<feature type="compositionally biased region" description="Polar residues" evidence="4">
    <location>
        <begin position="330"/>
        <end position="339"/>
    </location>
</feature>
<feature type="region of interest" description="Disordered" evidence="4">
    <location>
        <begin position="330"/>
        <end position="359"/>
    </location>
</feature>
<feature type="signal peptide" evidence="5">
    <location>
        <begin position="1"/>
        <end position="23"/>
    </location>
</feature>
<dbReference type="SMART" id="SM00248">
    <property type="entry name" value="ANK"/>
    <property type="match status" value="5"/>
</dbReference>
<feature type="chain" id="PRO_5042251809" evidence="5">
    <location>
        <begin position="24"/>
        <end position="432"/>
    </location>
</feature>
<keyword evidence="2 3" id="KW-0040">ANK repeat</keyword>
<dbReference type="GO" id="GO:0085020">
    <property type="term" value="P:protein K6-linked ubiquitination"/>
    <property type="evidence" value="ECO:0007669"/>
    <property type="project" value="TreeGrafter"/>
</dbReference>
<evidence type="ECO:0000313" key="6">
    <source>
        <dbReference type="EMBL" id="KAK0054481.1"/>
    </source>
</evidence>
<evidence type="ECO:0000313" key="7">
    <source>
        <dbReference type="Proteomes" id="UP001233172"/>
    </source>
</evidence>
<dbReference type="PROSITE" id="PS50088">
    <property type="entry name" value="ANK_REPEAT"/>
    <property type="match status" value="2"/>
</dbReference>
<reference evidence="6" key="2">
    <citation type="submission" date="2023-04" db="EMBL/GenBank/DDBJ databases">
        <authorList>
            <person name="Bu L."/>
            <person name="Lu L."/>
            <person name="Laidemitt M.R."/>
            <person name="Zhang S.M."/>
            <person name="Mutuku M."/>
            <person name="Mkoji G."/>
            <person name="Steinauer M."/>
            <person name="Loker E.S."/>
        </authorList>
    </citation>
    <scope>NUCLEOTIDE SEQUENCE</scope>
    <source>
        <strain evidence="6">KasaAsao</strain>
        <tissue evidence="6">Whole Snail</tissue>
    </source>
</reference>
<evidence type="ECO:0000256" key="5">
    <source>
        <dbReference type="SAM" id="SignalP"/>
    </source>
</evidence>
<proteinExistence type="predicted"/>
<name>A0AAD8BHE9_BIOPF</name>
<dbReference type="EMBL" id="JASAOG010000077">
    <property type="protein sequence ID" value="KAK0054481.1"/>
    <property type="molecule type" value="Genomic_DNA"/>
</dbReference>
<evidence type="ECO:0000256" key="4">
    <source>
        <dbReference type="SAM" id="MobiDB-lite"/>
    </source>
</evidence>
<evidence type="ECO:0000256" key="1">
    <source>
        <dbReference type="ARBA" id="ARBA00022737"/>
    </source>
</evidence>
<reference evidence="6" key="1">
    <citation type="journal article" date="2023" name="PLoS Negl. Trop. Dis.">
        <title>A genome sequence for Biomphalaria pfeifferi, the major vector snail for the human-infecting parasite Schistosoma mansoni.</title>
        <authorList>
            <person name="Bu L."/>
            <person name="Lu L."/>
            <person name="Laidemitt M.R."/>
            <person name="Zhang S.M."/>
            <person name="Mutuku M."/>
            <person name="Mkoji G."/>
            <person name="Steinauer M."/>
            <person name="Loker E.S."/>
        </authorList>
    </citation>
    <scope>NUCLEOTIDE SEQUENCE</scope>
    <source>
        <strain evidence="6">KasaAsao</strain>
    </source>
</reference>
<dbReference type="PANTHER" id="PTHR24171:SF8">
    <property type="entry name" value="BRCA1-ASSOCIATED RING DOMAIN PROTEIN 1"/>
    <property type="match status" value="1"/>
</dbReference>
<keyword evidence="7" id="KW-1185">Reference proteome</keyword>